<feature type="domain" description="Alpha/beta hydrolase fold-3" evidence="2">
    <location>
        <begin position="260"/>
        <end position="320"/>
    </location>
</feature>
<dbReference type="STRING" id="307972.A0A2G8JJK3"/>
<reference evidence="3 4" key="1">
    <citation type="journal article" date="2017" name="PLoS Biol.">
        <title>The sea cucumber genome provides insights into morphological evolution and visceral regeneration.</title>
        <authorList>
            <person name="Zhang X."/>
            <person name="Sun L."/>
            <person name="Yuan J."/>
            <person name="Sun Y."/>
            <person name="Gao Y."/>
            <person name="Zhang L."/>
            <person name="Li S."/>
            <person name="Dai H."/>
            <person name="Hamel J.F."/>
            <person name="Liu C."/>
            <person name="Yu Y."/>
            <person name="Liu S."/>
            <person name="Lin W."/>
            <person name="Guo K."/>
            <person name="Jin S."/>
            <person name="Xu P."/>
            <person name="Storey K.B."/>
            <person name="Huan P."/>
            <person name="Zhang T."/>
            <person name="Zhou Y."/>
            <person name="Zhang J."/>
            <person name="Lin C."/>
            <person name="Li X."/>
            <person name="Xing L."/>
            <person name="Huo D."/>
            <person name="Sun M."/>
            <person name="Wang L."/>
            <person name="Mercier A."/>
            <person name="Li F."/>
            <person name="Yang H."/>
            <person name="Xiang J."/>
        </authorList>
    </citation>
    <scope>NUCLEOTIDE SEQUENCE [LARGE SCALE GENOMIC DNA]</scope>
    <source>
        <strain evidence="3">Shaxun</strain>
        <tissue evidence="3">Muscle</tissue>
    </source>
</reference>
<dbReference type="PANTHER" id="PTHR48081:SF8">
    <property type="entry name" value="ALPHA_BETA HYDROLASE FOLD-3 DOMAIN-CONTAINING PROTEIN-RELATED"/>
    <property type="match status" value="1"/>
</dbReference>
<proteinExistence type="predicted"/>
<sequence>MFLPSGTSYATEVKLTKVIADGVKVHIYQPPGSEDEPPLPGFIYIHGGGLALFDAEHYDGLTRKLSANLNAVVMSIDYQRPPDCVFPIPFEESLKATKWFMRRSKEYNVDVNRIGIGGDSAGGYLSATVSQAITDDKSIPDLKLQILIYPWLQILDLNTPSYQKYEHDFGTGGVMPRDTMALYSAMHLYGNDTTDDIIRSFSANKHIAETFRDSHLYKKRLSHKLLPDQFRNDNFYIIPPSIPVPESGSESPIWDAKQDLFQDARLTPLLRRGLSGLPPAYIITMGYDPLRDDGIMYAEHLKEAGVEVTWRHYPTAFHGAVWVAPGINFQDGDEILKEIYEYIKVTL</sequence>
<dbReference type="InterPro" id="IPR029058">
    <property type="entry name" value="AB_hydrolase_fold"/>
</dbReference>
<keyword evidence="4" id="KW-1185">Reference proteome</keyword>
<evidence type="ECO:0000313" key="3">
    <source>
        <dbReference type="EMBL" id="PIK35921.1"/>
    </source>
</evidence>
<dbReference type="EMBL" id="MRZV01001786">
    <property type="protein sequence ID" value="PIK35921.1"/>
    <property type="molecule type" value="Genomic_DNA"/>
</dbReference>
<dbReference type="GO" id="GO:0016787">
    <property type="term" value="F:hydrolase activity"/>
    <property type="evidence" value="ECO:0007669"/>
    <property type="project" value="UniProtKB-KW"/>
</dbReference>
<dbReference type="Proteomes" id="UP000230750">
    <property type="component" value="Unassembled WGS sequence"/>
</dbReference>
<comment type="caution">
    <text evidence="3">The sequence shown here is derived from an EMBL/GenBank/DDBJ whole genome shotgun (WGS) entry which is preliminary data.</text>
</comment>
<organism evidence="3 4">
    <name type="scientific">Stichopus japonicus</name>
    <name type="common">Sea cucumber</name>
    <dbReference type="NCBI Taxonomy" id="307972"/>
    <lineage>
        <taxon>Eukaryota</taxon>
        <taxon>Metazoa</taxon>
        <taxon>Echinodermata</taxon>
        <taxon>Eleutherozoa</taxon>
        <taxon>Echinozoa</taxon>
        <taxon>Holothuroidea</taxon>
        <taxon>Aspidochirotacea</taxon>
        <taxon>Aspidochirotida</taxon>
        <taxon>Stichopodidae</taxon>
        <taxon>Apostichopus</taxon>
    </lineage>
</organism>
<evidence type="ECO:0000256" key="1">
    <source>
        <dbReference type="ARBA" id="ARBA00022801"/>
    </source>
</evidence>
<dbReference type="OrthoDB" id="408631at2759"/>
<dbReference type="PANTHER" id="PTHR48081">
    <property type="entry name" value="AB HYDROLASE SUPERFAMILY PROTEIN C4A8.06C"/>
    <property type="match status" value="1"/>
</dbReference>
<evidence type="ECO:0000259" key="2">
    <source>
        <dbReference type="Pfam" id="PF07859"/>
    </source>
</evidence>
<name>A0A2G8JJK3_STIJA</name>
<feature type="domain" description="Alpha/beta hydrolase fold-3" evidence="2">
    <location>
        <begin position="43"/>
        <end position="199"/>
    </location>
</feature>
<accession>A0A2G8JJK3</accession>
<evidence type="ECO:0000313" key="4">
    <source>
        <dbReference type="Proteomes" id="UP000230750"/>
    </source>
</evidence>
<keyword evidence="1 3" id="KW-0378">Hydrolase</keyword>
<dbReference type="SUPFAM" id="SSF53474">
    <property type="entry name" value="alpha/beta-Hydrolases"/>
    <property type="match status" value="1"/>
</dbReference>
<gene>
    <name evidence="3" type="ORF">BSL78_27250</name>
</gene>
<dbReference type="InterPro" id="IPR050300">
    <property type="entry name" value="GDXG_lipolytic_enzyme"/>
</dbReference>
<protein>
    <submittedName>
        <fullName evidence="3">Putative neutral cholesterol ester hydrolase 1</fullName>
    </submittedName>
</protein>
<dbReference type="InterPro" id="IPR013094">
    <property type="entry name" value="AB_hydrolase_3"/>
</dbReference>
<dbReference type="AlphaFoldDB" id="A0A2G8JJK3"/>
<dbReference type="Pfam" id="PF07859">
    <property type="entry name" value="Abhydrolase_3"/>
    <property type="match status" value="2"/>
</dbReference>
<dbReference type="Gene3D" id="3.40.50.1820">
    <property type="entry name" value="alpha/beta hydrolase"/>
    <property type="match status" value="1"/>
</dbReference>